<dbReference type="KEGG" id="pprc:PFLCHA0_c14610"/>
<dbReference type="SUPFAM" id="SSF53335">
    <property type="entry name" value="S-adenosyl-L-methionine-dependent methyltransferases"/>
    <property type="match status" value="1"/>
</dbReference>
<dbReference type="HOGENOM" id="CLU_049749_4_0_6"/>
<feature type="domain" description="Methyltransferase type 11" evidence="1">
    <location>
        <begin position="105"/>
        <end position="199"/>
    </location>
</feature>
<evidence type="ECO:0000259" key="1">
    <source>
        <dbReference type="Pfam" id="PF08241"/>
    </source>
</evidence>
<dbReference type="AlphaFoldDB" id="A0A2C9EHX5"/>
<dbReference type="Pfam" id="PF08241">
    <property type="entry name" value="Methyltransf_11"/>
    <property type="match status" value="1"/>
</dbReference>
<dbReference type="PANTHER" id="PTHR43861:SF1">
    <property type="entry name" value="TRANS-ACONITATE 2-METHYLTRANSFERASE"/>
    <property type="match status" value="1"/>
</dbReference>
<dbReference type="CDD" id="cd02440">
    <property type="entry name" value="AdoMet_MTases"/>
    <property type="match status" value="1"/>
</dbReference>
<evidence type="ECO:0000313" key="2">
    <source>
        <dbReference type="EMBL" id="AGL83251.1"/>
    </source>
</evidence>
<name>A0A2C9EHX5_PSEPH</name>
<protein>
    <recommendedName>
        <fullName evidence="1">Methyltransferase type 11 domain-containing protein</fullName>
    </recommendedName>
</protein>
<gene>
    <name evidence="2" type="ORF">PFLCHA0_c14610</name>
</gene>
<dbReference type="Proteomes" id="UP000013940">
    <property type="component" value="Chromosome"/>
</dbReference>
<organism evidence="2 3">
    <name type="scientific">Pseudomonas protegens (strain DSM 19095 / LMG 27888 / CFBP 6595 / CHA0)</name>
    <dbReference type="NCBI Taxonomy" id="1124983"/>
    <lineage>
        <taxon>Bacteria</taxon>
        <taxon>Pseudomonadati</taxon>
        <taxon>Pseudomonadota</taxon>
        <taxon>Gammaproteobacteria</taxon>
        <taxon>Pseudomonadales</taxon>
        <taxon>Pseudomonadaceae</taxon>
        <taxon>Pseudomonas</taxon>
    </lineage>
</organism>
<dbReference type="InterPro" id="IPR029063">
    <property type="entry name" value="SAM-dependent_MTases_sf"/>
</dbReference>
<dbReference type="PANTHER" id="PTHR43861">
    <property type="entry name" value="TRANS-ACONITATE 2-METHYLTRANSFERASE-RELATED"/>
    <property type="match status" value="1"/>
</dbReference>
<sequence length="300" mass="33210">MARPAKLAKISDLFCCTACPAIDDTCVAPCEGEAPQLFQLHDIPCPPGLHTNLIEPPDMTQNIYDDPIFFQAYSQMGRSLGGLDAAPEWPALQALLPPMNGLRVLDLGCGYGWFSRWASEHGARQVVGLDVSQKMLATARATTSAPNVQYQQEDLEQLRLPACSFDLAYSSLALHYIKDLPGLFAQVYAALVPGARLVFSIEHPIFMAPRNPGWQVDAQGRQSWPVDSYQQEGERVTHWLAEGVIKQHRTLGTLLNTLIDTGFNLRHVQEWGPTAQQIEDLPALAEERVRPMLLLVAAQR</sequence>
<dbReference type="InterPro" id="IPR013216">
    <property type="entry name" value="Methyltransf_11"/>
</dbReference>
<dbReference type="GO" id="GO:0008757">
    <property type="term" value="F:S-adenosylmethionine-dependent methyltransferase activity"/>
    <property type="evidence" value="ECO:0007669"/>
    <property type="project" value="InterPro"/>
</dbReference>
<dbReference type="eggNOG" id="COG2226">
    <property type="taxonomic scope" value="Bacteria"/>
</dbReference>
<accession>A0A2C9EHX5</accession>
<proteinExistence type="predicted"/>
<evidence type="ECO:0000313" key="3">
    <source>
        <dbReference type="Proteomes" id="UP000013940"/>
    </source>
</evidence>
<reference evidence="3" key="1">
    <citation type="journal article" date="2014" name="Genome Announc.">
        <title>Full-genome sequence of the plant growth-promoting bacterium Pseudomonas protegens CHA0.</title>
        <authorList>
            <person name="Jousset A."/>
            <person name="Schuldes J."/>
            <person name="Keel C."/>
            <person name="Maurhofer M."/>
            <person name="Daniel R."/>
            <person name="Scheu S."/>
            <person name="Thuermer A."/>
        </authorList>
    </citation>
    <scope>NUCLEOTIDE SEQUENCE [LARGE SCALE GENOMIC DNA]</scope>
    <source>
        <strain evidence="3">DSM 19095 / LMG 27888 / CFBP 6595 / CHA0</strain>
    </source>
</reference>
<dbReference type="Gene3D" id="3.40.50.150">
    <property type="entry name" value="Vaccinia Virus protein VP39"/>
    <property type="match status" value="1"/>
</dbReference>
<dbReference type="EMBL" id="CP003190">
    <property type="protein sequence ID" value="AGL83251.1"/>
    <property type="molecule type" value="Genomic_DNA"/>
</dbReference>